<evidence type="ECO:0000256" key="1">
    <source>
        <dbReference type="SAM" id="SignalP"/>
    </source>
</evidence>
<dbReference type="InterPro" id="IPR002350">
    <property type="entry name" value="Kazal_dom"/>
</dbReference>
<protein>
    <submittedName>
        <fullName evidence="3">Salivary secreted long kazaltype proteinase inhibitor</fullName>
    </submittedName>
</protein>
<feature type="signal peptide" evidence="1">
    <location>
        <begin position="1"/>
        <end position="26"/>
    </location>
</feature>
<dbReference type="EMBL" id="HP429307">
    <property type="protein sequence ID" value="ADN29807.1"/>
    <property type="molecule type" value="mRNA"/>
</dbReference>
<dbReference type="PROSITE" id="PS51465">
    <property type="entry name" value="KAZAL_2"/>
    <property type="match status" value="1"/>
</dbReference>
<evidence type="ECO:0000313" key="3">
    <source>
        <dbReference type="EMBL" id="ADN29807.1"/>
    </source>
</evidence>
<keyword evidence="1" id="KW-0732">Signal</keyword>
<dbReference type="Gene3D" id="3.30.60.30">
    <property type="match status" value="1"/>
</dbReference>
<dbReference type="CDD" id="cd00104">
    <property type="entry name" value="KAZAL_FS"/>
    <property type="match status" value="1"/>
</dbReference>
<dbReference type="SUPFAM" id="SSF100895">
    <property type="entry name" value="Kazal-type serine protease inhibitors"/>
    <property type="match status" value="1"/>
</dbReference>
<dbReference type="AlphaFoldDB" id="E2J789"/>
<organism evidence="3">
    <name type="scientific">Triatoma matogrossensis</name>
    <dbReference type="NCBI Taxonomy" id="162370"/>
    <lineage>
        <taxon>Eukaryota</taxon>
        <taxon>Metazoa</taxon>
        <taxon>Ecdysozoa</taxon>
        <taxon>Arthropoda</taxon>
        <taxon>Hexapoda</taxon>
        <taxon>Insecta</taxon>
        <taxon>Pterygota</taxon>
        <taxon>Neoptera</taxon>
        <taxon>Paraneoptera</taxon>
        <taxon>Hemiptera</taxon>
        <taxon>Heteroptera</taxon>
        <taxon>Panheteroptera</taxon>
        <taxon>Cimicomorpha</taxon>
        <taxon>Reduviidae</taxon>
        <taxon>Triatominae</taxon>
        <taxon>Triatoma</taxon>
    </lineage>
</organism>
<feature type="chain" id="PRO_5003159860" evidence="1">
    <location>
        <begin position="27"/>
        <end position="106"/>
    </location>
</feature>
<evidence type="ECO:0000259" key="2">
    <source>
        <dbReference type="PROSITE" id="PS51465"/>
    </source>
</evidence>
<sequence length="106" mass="12043">MRLNTSVFSVVVIAVFLCVLDKHVFGEVACSDPCPLAYDPVCGDNGEEHVRFNTRCELERTNSCNNRGQFNEYPSINASLDKRSLHQLSIICSFHKIIKYIQICIF</sequence>
<feature type="domain" description="Kazal-like" evidence="2">
    <location>
        <begin position="24"/>
        <end position="77"/>
    </location>
</feature>
<proteinExistence type="evidence at transcript level"/>
<name>E2J789_9HEMI</name>
<reference evidence="3" key="1">
    <citation type="journal article" date="2012" name="Am. J. Trop. Med. Hyg.">
        <title>An insight into the sialotranscriptome of Triatoma matogrossensis, a kissing bug associated with fogo selvagem in South America.</title>
        <authorList>
            <person name="Assumpcao T.C."/>
            <person name="Eaton D.P."/>
            <person name="Pham V.M."/>
            <person name="Francischetti I.M."/>
            <person name="Aoki V."/>
            <person name="Hans-Filho G."/>
            <person name="Rivitti E.A."/>
            <person name="Valenzuela J.G."/>
            <person name="Diaz L.A."/>
            <person name="Ribeiro J.M."/>
        </authorList>
    </citation>
    <scope>NUCLEOTIDE SEQUENCE</scope>
    <source>
        <tissue evidence="3">Salivary gland</tissue>
    </source>
</reference>
<dbReference type="Pfam" id="PF07648">
    <property type="entry name" value="Kazal_2"/>
    <property type="match status" value="1"/>
</dbReference>
<dbReference type="InterPro" id="IPR036058">
    <property type="entry name" value="Kazal_dom_sf"/>
</dbReference>
<accession>E2J789</accession>